<keyword evidence="2" id="KW-1185">Reference proteome</keyword>
<reference evidence="1 2" key="1">
    <citation type="submission" date="2021-03" db="EMBL/GenBank/DDBJ databases">
        <title>Genomic Encyclopedia of Type Strains, Phase III (KMG-III): the genomes of soil and plant-associated and newly described type strains.</title>
        <authorList>
            <person name="Whitman W."/>
        </authorList>
    </citation>
    <scope>NUCLEOTIDE SEQUENCE [LARGE SCALE GENOMIC DNA]</scope>
    <source>
        <strain evidence="1 2">IMMIB AFH-6</strain>
    </source>
</reference>
<accession>A0ABS4SVW3</accession>
<dbReference type="Proteomes" id="UP000781958">
    <property type="component" value="Unassembled WGS sequence"/>
</dbReference>
<evidence type="ECO:0000313" key="1">
    <source>
        <dbReference type="EMBL" id="MBP2296592.1"/>
    </source>
</evidence>
<protein>
    <submittedName>
        <fullName evidence="1">Uncharacterized protein</fullName>
    </submittedName>
</protein>
<gene>
    <name evidence="1" type="ORF">J2851_006410</name>
</gene>
<comment type="caution">
    <text evidence="1">The sequence shown here is derived from an EMBL/GenBank/DDBJ whole genome shotgun (WGS) entry which is preliminary data.</text>
</comment>
<sequence length="210" mass="23169">MESLKSKFPTVPEGRMGVMSDRLMIPVEWSGGGEVGFGVPALERLMHADAWQSIWLGRRETLWQIRALGAEPLPLFAAADARAQSGDNRGPVERGTNPTWTCPAMWLLQQHLEQPPGDEAPDRWEDFPPWSRAALAGLLTALRQPRLDLSPADQETIWMVVTADIYLPPGLEASLPLLQEVPREVMVMKLIAIAQAGNNTYGAGVPIRRS</sequence>
<name>A0ABS4SVW3_9PROT</name>
<proteinExistence type="predicted"/>
<dbReference type="RefSeq" id="WP_209771941.1">
    <property type="nucleotide sequence ID" value="NZ_JAGINP010000033.1"/>
</dbReference>
<organism evidence="1 2">
    <name type="scientific">Azospirillum rugosum</name>
    <dbReference type="NCBI Taxonomy" id="416170"/>
    <lineage>
        <taxon>Bacteria</taxon>
        <taxon>Pseudomonadati</taxon>
        <taxon>Pseudomonadota</taxon>
        <taxon>Alphaproteobacteria</taxon>
        <taxon>Rhodospirillales</taxon>
        <taxon>Azospirillaceae</taxon>
        <taxon>Azospirillum</taxon>
    </lineage>
</organism>
<evidence type="ECO:0000313" key="2">
    <source>
        <dbReference type="Proteomes" id="UP000781958"/>
    </source>
</evidence>
<dbReference type="EMBL" id="JAGINP010000033">
    <property type="protein sequence ID" value="MBP2296592.1"/>
    <property type="molecule type" value="Genomic_DNA"/>
</dbReference>